<evidence type="ECO:0000313" key="1">
    <source>
        <dbReference type="EMBL" id="DAE21628.1"/>
    </source>
</evidence>
<proteinExistence type="predicted"/>
<name>A0A8S5QSJ5_9CAUD</name>
<reference evidence="1" key="1">
    <citation type="journal article" date="2021" name="Proc. Natl. Acad. Sci. U.S.A.">
        <title>A Catalog of Tens of Thousands of Viruses from Human Metagenomes Reveals Hidden Associations with Chronic Diseases.</title>
        <authorList>
            <person name="Tisza M.J."/>
            <person name="Buck C.B."/>
        </authorList>
    </citation>
    <scope>NUCLEOTIDE SEQUENCE</scope>
    <source>
        <strain evidence="1">Ct4be24</strain>
    </source>
</reference>
<sequence length="59" mass="6727">MKARFLQDVLIDDGKYSMTIDKGEIIDAIDRGTYYELRKENGWGTKAPKDAVGTIYEII</sequence>
<dbReference type="EMBL" id="BK015714">
    <property type="protein sequence ID" value="DAE21628.1"/>
    <property type="molecule type" value="Genomic_DNA"/>
</dbReference>
<organism evidence="1">
    <name type="scientific">Siphoviridae sp. ct4be24</name>
    <dbReference type="NCBI Taxonomy" id="2826289"/>
    <lineage>
        <taxon>Viruses</taxon>
        <taxon>Duplodnaviria</taxon>
        <taxon>Heunggongvirae</taxon>
        <taxon>Uroviricota</taxon>
        <taxon>Caudoviricetes</taxon>
    </lineage>
</organism>
<protein>
    <submittedName>
        <fullName evidence="1">Uncharacterized protein</fullName>
    </submittedName>
</protein>
<accession>A0A8S5QSJ5</accession>